<comment type="caution">
    <text evidence="1">The sequence shown here is derived from an EMBL/GenBank/DDBJ whole genome shotgun (WGS) entry which is preliminary data.</text>
</comment>
<sequence length="91" mass="10722">MCSKEYPCPYLNKRNIFGEYSSYYYGYTRYFAVNNNRDRVLSYTEEFSKKYGYTPTTFQISNELYIPHDKVSSIIEALRAEGAIQISRPLS</sequence>
<name>D3AJT4_9FIRM</name>
<dbReference type="Gene3D" id="1.10.10.10">
    <property type="entry name" value="Winged helix-like DNA-binding domain superfamily/Winged helix DNA-binding domain"/>
    <property type="match status" value="1"/>
</dbReference>
<protein>
    <submittedName>
        <fullName evidence="1">Uncharacterized protein</fullName>
    </submittedName>
</protein>
<reference evidence="1 2" key="1">
    <citation type="submission" date="2010-01" db="EMBL/GenBank/DDBJ databases">
        <authorList>
            <person name="Weinstock G."/>
            <person name="Sodergren E."/>
            <person name="Clifton S."/>
            <person name="Fulton L."/>
            <person name="Fulton B."/>
            <person name="Courtney L."/>
            <person name="Fronick C."/>
            <person name="Harrison M."/>
            <person name="Strong C."/>
            <person name="Farmer C."/>
            <person name="Delahaunty K."/>
            <person name="Markovic C."/>
            <person name="Hall O."/>
            <person name="Minx P."/>
            <person name="Tomlinson C."/>
            <person name="Mitreva M."/>
            <person name="Nelson J."/>
            <person name="Hou S."/>
            <person name="Wollam A."/>
            <person name="Pepin K.H."/>
            <person name="Johnson M."/>
            <person name="Bhonagiri V."/>
            <person name="Nash W.E."/>
            <person name="Warren W."/>
            <person name="Chinwalla A."/>
            <person name="Mardis E.R."/>
            <person name="Wilson R.K."/>
        </authorList>
    </citation>
    <scope>NUCLEOTIDE SEQUENCE [LARGE SCALE GENOMIC DNA]</scope>
    <source>
        <strain evidence="1 2">DSM 13479</strain>
    </source>
</reference>
<dbReference type="InterPro" id="IPR036388">
    <property type="entry name" value="WH-like_DNA-bd_sf"/>
</dbReference>
<dbReference type="HOGENOM" id="CLU_2422938_0_0_9"/>
<accession>D3AJT4</accession>
<dbReference type="AlphaFoldDB" id="D3AJT4"/>
<gene>
    <name evidence="1" type="ORF">CLOSTHATH_03877</name>
</gene>
<evidence type="ECO:0000313" key="1">
    <source>
        <dbReference type="EMBL" id="EFC97914.1"/>
    </source>
</evidence>
<dbReference type="EMBL" id="ACIO01000327">
    <property type="protein sequence ID" value="EFC97914.1"/>
    <property type="molecule type" value="Genomic_DNA"/>
</dbReference>
<evidence type="ECO:0000313" key="2">
    <source>
        <dbReference type="Proteomes" id="UP000004968"/>
    </source>
</evidence>
<organism evidence="1 2">
    <name type="scientific">Hungatella hathewayi DSM 13479</name>
    <dbReference type="NCBI Taxonomy" id="566550"/>
    <lineage>
        <taxon>Bacteria</taxon>
        <taxon>Bacillati</taxon>
        <taxon>Bacillota</taxon>
        <taxon>Clostridia</taxon>
        <taxon>Lachnospirales</taxon>
        <taxon>Lachnospiraceae</taxon>
        <taxon>Hungatella</taxon>
    </lineage>
</organism>
<dbReference type="Proteomes" id="UP000004968">
    <property type="component" value="Unassembled WGS sequence"/>
</dbReference>
<proteinExistence type="predicted"/>